<dbReference type="EMBL" id="CP002207">
    <property type="protein sequence ID" value="ADP31517.1"/>
    <property type="molecule type" value="Genomic_DNA"/>
</dbReference>
<proteinExistence type="predicted"/>
<dbReference type="Proteomes" id="UP000006867">
    <property type="component" value="Chromosome"/>
</dbReference>
<accession>A0ABM5LUL2</accession>
<organism evidence="1 2">
    <name type="scientific">Bacillus atrophaeus (strain 1942)</name>
    <dbReference type="NCBI Taxonomy" id="720555"/>
    <lineage>
        <taxon>Bacteria</taxon>
        <taxon>Bacillati</taxon>
        <taxon>Bacillota</taxon>
        <taxon>Bacilli</taxon>
        <taxon>Bacillales</taxon>
        <taxon>Bacillaceae</taxon>
        <taxon>Bacillus</taxon>
    </lineage>
</organism>
<reference evidence="1 2" key="1">
    <citation type="journal article" date="2011" name="Front. Microbiol.">
        <title>Genomic signatures of strain selection and enhancement in Bacillus atrophaeus var. globigii, a historical biowarfare simulant.</title>
        <authorList>
            <person name="Gibbons H.S."/>
            <person name="Broomall S.M."/>
            <person name="McNew L.A."/>
            <person name="Daligault H."/>
            <person name="Chapman C."/>
            <person name="Bruce D."/>
            <person name="Karavis M."/>
            <person name="Krepps M."/>
            <person name="McGregor P.A."/>
            <person name="Hong C."/>
            <person name="Park K.H."/>
            <person name="Akmal A."/>
            <person name="Feldman A."/>
            <person name="Lin J.S."/>
            <person name="Chang W.E."/>
            <person name="Higgs B.W."/>
            <person name="Demirev P."/>
            <person name="Lindquist J."/>
            <person name="Liem A."/>
            <person name="Fochler E."/>
            <person name="Read T.D."/>
            <person name="Tapia R."/>
            <person name="Johnson S."/>
            <person name="Bishop-Lilly K.A."/>
            <person name="Detter C."/>
            <person name="Han C."/>
            <person name="Sozhamannan S."/>
            <person name="Rosenzweig C.N."/>
            <person name="Skowronski E.W."/>
        </authorList>
    </citation>
    <scope>NUCLEOTIDE SEQUENCE [LARGE SCALE GENOMIC DNA]</scope>
    <source>
        <strain evidence="1 2">1942</strain>
    </source>
</reference>
<evidence type="ECO:0000313" key="1">
    <source>
        <dbReference type="EMBL" id="ADP31517.1"/>
    </source>
</evidence>
<keyword evidence="2" id="KW-1185">Reference proteome</keyword>
<gene>
    <name evidence="1" type="ordered locus">BATR1942_02805</name>
</gene>
<protein>
    <submittedName>
        <fullName evidence="1">Uncharacterized protein</fullName>
    </submittedName>
</protein>
<sequence>MRKEGDDSYQERDVIGFIAFLSQFIFMSESEEESDG</sequence>
<name>A0ABM5LUL2_BACA1</name>
<evidence type="ECO:0000313" key="2">
    <source>
        <dbReference type="Proteomes" id="UP000006867"/>
    </source>
</evidence>